<comment type="similarity">
    <text evidence="5">Belongs to the methyl-accepting chemotaxis (MCP) protein family.</text>
</comment>
<dbReference type="InterPro" id="IPR003660">
    <property type="entry name" value="HAMP_dom"/>
</dbReference>
<dbReference type="Gene3D" id="6.10.340.10">
    <property type="match status" value="1"/>
</dbReference>
<reference evidence="12" key="1">
    <citation type="journal article" date="2019" name="Int. J. Syst. Evol. Microbiol.">
        <title>The Global Catalogue of Microorganisms (GCM) 10K type strain sequencing project: providing services to taxonomists for standard genome sequencing and annotation.</title>
        <authorList>
            <consortium name="The Broad Institute Genomics Platform"/>
            <consortium name="The Broad Institute Genome Sequencing Center for Infectious Disease"/>
            <person name="Wu L."/>
            <person name="Ma J."/>
        </authorList>
    </citation>
    <scope>NUCLEOTIDE SEQUENCE [LARGE SCALE GENOMIC DNA]</scope>
    <source>
        <strain evidence="12">CCUG 56331</strain>
    </source>
</reference>
<feature type="domain" description="HAMP" evidence="10">
    <location>
        <begin position="199"/>
        <end position="252"/>
    </location>
</feature>
<dbReference type="PROSITE" id="PS50111">
    <property type="entry name" value="CHEMOTAXIS_TRANSDUC_2"/>
    <property type="match status" value="1"/>
</dbReference>
<dbReference type="PANTHER" id="PTHR32089:SF112">
    <property type="entry name" value="LYSOZYME-LIKE PROTEIN-RELATED"/>
    <property type="match status" value="1"/>
</dbReference>
<evidence type="ECO:0000256" key="6">
    <source>
        <dbReference type="PROSITE-ProRule" id="PRU00284"/>
    </source>
</evidence>
<comment type="subcellular location">
    <subcellularLocation>
        <location evidence="1">Cell membrane</location>
    </subcellularLocation>
</comment>
<keyword evidence="7" id="KW-0175">Coiled coil</keyword>
<evidence type="ECO:0000313" key="11">
    <source>
        <dbReference type="EMBL" id="MFC5540922.1"/>
    </source>
</evidence>
<evidence type="ECO:0000259" key="10">
    <source>
        <dbReference type="PROSITE" id="PS50885"/>
    </source>
</evidence>
<keyword evidence="8" id="KW-0812">Transmembrane</keyword>
<dbReference type="InterPro" id="IPR004090">
    <property type="entry name" value="Chemotax_Me-accpt_rcpt"/>
</dbReference>
<dbReference type="PANTHER" id="PTHR32089">
    <property type="entry name" value="METHYL-ACCEPTING CHEMOTAXIS PROTEIN MCPB"/>
    <property type="match status" value="1"/>
</dbReference>
<feature type="coiled-coil region" evidence="7">
    <location>
        <begin position="352"/>
        <end position="386"/>
    </location>
</feature>
<keyword evidence="3 8" id="KW-0472">Membrane</keyword>
<keyword evidence="8" id="KW-1133">Transmembrane helix</keyword>
<evidence type="ECO:0000259" key="9">
    <source>
        <dbReference type="PROSITE" id="PS50111"/>
    </source>
</evidence>
<feature type="domain" description="Methyl-accepting transducer" evidence="9">
    <location>
        <begin position="271"/>
        <end position="507"/>
    </location>
</feature>
<dbReference type="Gene3D" id="1.10.287.950">
    <property type="entry name" value="Methyl-accepting chemotaxis protein"/>
    <property type="match status" value="1"/>
</dbReference>
<dbReference type="CDD" id="cd06225">
    <property type="entry name" value="HAMP"/>
    <property type="match status" value="1"/>
</dbReference>
<evidence type="ECO:0000256" key="7">
    <source>
        <dbReference type="SAM" id="Coils"/>
    </source>
</evidence>
<dbReference type="InterPro" id="IPR004089">
    <property type="entry name" value="MCPsignal_dom"/>
</dbReference>
<gene>
    <name evidence="11" type="ORF">ACFPOH_03905</name>
</gene>
<evidence type="ECO:0000256" key="1">
    <source>
        <dbReference type="ARBA" id="ARBA00004236"/>
    </source>
</evidence>
<evidence type="ECO:0000256" key="8">
    <source>
        <dbReference type="SAM" id="Phobius"/>
    </source>
</evidence>
<dbReference type="RefSeq" id="WP_390308877.1">
    <property type="nucleotide sequence ID" value="NZ_JBHSNQ010000040.1"/>
</dbReference>
<protein>
    <submittedName>
        <fullName evidence="11">Methyl-accepting chemotaxis protein</fullName>
    </submittedName>
</protein>
<dbReference type="SUPFAM" id="SSF58104">
    <property type="entry name" value="Methyl-accepting chemotaxis protein (MCP) signaling domain"/>
    <property type="match status" value="2"/>
</dbReference>
<dbReference type="PROSITE" id="PS50885">
    <property type="entry name" value="HAMP"/>
    <property type="match status" value="1"/>
</dbReference>
<organism evidence="11 12">
    <name type="scientific">Ureibacillus suwonensis</name>
    <dbReference type="NCBI Taxonomy" id="313007"/>
    <lineage>
        <taxon>Bacteria</taxon>
        <taxon>Bacillati</taxon>
        <taxon>Bacillota</taxon>
        <taxon>Bacilli</taxon>
        <taxon>Bacillales</taxon>
        <taxon>Caryophanaceae</taxon>
        <taxon>Ureibacillus</taxon>
    </lineage>
</organism>
<accession>A0ABW0RDJ9</accession>
<sequence length="557" mass="61396">MSIGGKMNVAFYSLMGLLCISMIVSFINFQRIDRQVDVALNERVTAIQEISSVRYQVAQLDKSVTKYMLIEDNDDYEMVNTYMQLIDKQIESLEKLAVTDTMKGYINELKQSKNNFEQEFSKVAERVKNGETLSEHENIQIISQNLIDTTDKMIEYQTGQLEDIKKGANRAISSSNITAVIVLIASLMVSFVLVYFVRKTITLPLRKVVDAVKVVSSGDLTEENLKVISKDEIGQLSEAFNAMKNNLKSLIRNVQQNAEQLSSAAQQLSASTEEISASAEEMTRRVNSTAEVAQTNSQAANDSARAMDETAIGVQKIAESTQVLHSTSLETSDMASHGGEIIRHAEKQMDTINQSTNLVNELVQKLSKQTEEIENISRVIAEITDQTNLLALNAAIEAARAGEHGKGFAVVAEEVRKLAEESKESASQITDLTVEIKRDTENVEKAVSDSLHSVEDGVKVITEAGQSFADIVKAIEKMKMQIEEISATSEQISASAEEVSAAVNEISNASTESASEIQMVAANIEEQTTTIEQVNKVAAELSENAQNLQMEIRKFRL</sequence>
<keyword evidence="4 6" id="KW-0807">Transducer</keyword>
<dbReference type="Pfam" id="PF12729">
    <property type="entry name" value="4HB_MCP_1"/>
    <property type="match status" value="1"/>
</dbReference>
<evidence type="ECO:0000256" key="4">
    <source>
        <dbReference type="ARBA" id="ARBA00023224"/>
    </source>
</evidence>
<dbReference type="Proteomes" id="UP001595978">
    <property type="component" value="Unassembled WGS sequence"/>
</dbReference>
<name>A0ABW0RDJ9_9BACL</name>
<keyword evidence="12" id="KW-1185">Reference proteome</keyword>
<evidence type="ECO:0000256" key="5">
    <source>
        <dbReference type="ARBA" id="ARBA00029447"/>
    </source>
</evidence>
<dbReference type="EMBL" id="JBHSNQ010000040">
    <property type="protein sequence ID" value="MFC5540922.1"/>
    <property type="molecule type" value="Genomic_DNA"/>
</dbReference>
<dbReference type="InterPro" id="IPR024478">
    <property type="entry name" value="HlyB_4HB_MCP"/>
</dbReference>
<dbReference type="CDD" id="cd11386">
    <property type="entry name" value="MCP_signal"/>
    <property type="match status" value="1"/>
</dbReference>
<feature type="transmembrane region" description="Helical" evidence="8">
    <location>
        <begin position="177"/>
        <end position="197"/>
    </location>
</feature>
<dbReference type="PRINTS" id="PR00260">
    <property type="entry name" value="CHEMTRNSDUCR"/>
</dbReference>
<keyword evidence="2" id="KW-1003">Cell membrane</keyword>
<evidence type="ECO:0000256" key="3">
    <source>
        <dbReference type="ARBA" id="ARBA00023136"/>
    </source>
</evidence>
<feature type="coiled-coil region" evidence="7">
    <location>
        <begin position="524"/>
        <end position="551"/>
    </location>
</feature>
<feature type="transmembrane region" description="Helical" evidence="8">
    <location>
        <begin position="9"/>
        <end position="29"/>
    </location>
</feature>
<comment type="caution">
    <text evidence="11">The sequence shown here is derived from an EMBL/GenBank/DDBJ whole genome shotgun (WGS) entry which is preliminary data.</text>
</comment>
<proteinExistence type="inferred from homology"/>
<dbReference type="SMART" id="SM00304">
    <property type="entry name" value="HAMP"/>
    <property type="match status" value="1"/>
</dbReference>
<dbReference type="SMART" id="SM00283">
    <property type="entry name" value="MA"/>
    <property type="match status" value="1"/>
</dbReference>
<dbReference type="Pfam" id="PF00672">
    <property type="entry name" value="HAMP"/>
    <property type="match status" value="1"/>
</dbReference>
<evidence type="ECO:0000256" key="2">
    <source>
        <dbReference type="ARBA" id="ARBA00022475"/>
    </source>
</evidence>
<evidence type="ECO:0000313" key="12">
    <source>
        <dbReference type="Proteomes" id="UP001595978"/>
    </source>
</evidence>
<dbReference type="Pfam" id="PF00015">
    <property type="entry name" value="MCPsignal"/>
    <property type="match status" value="1"/>
</dbReference>
<feature type="coiled-coil region" evidence="7">
    <location>
        <begin position="233"/>
        <end position="271"/>
    </location>
</feature>